<gene>
    <name evidence="1" type="ORF">FHX42_005318</name>
</gene>
<protein>
    <recommendedName>
        <fullName evidence="3">Minor tail protein</fullName>
    </recommendedName>
</protein>
<sequence>MPRELGCADEYSAAIHFQGGRRLHLRLPRLTACSWGRTLDDYSEASVTVPKSRIPRDCVPGLGQIRPWSHELTVYRNGGIVWQGPLIEPEENRTEIVLPARDMISWFDRRVIANEFRKGSAPVDTGEMLWQILTATFPPGNVYNNPGISEYMEVHRDTPSRQVFPETIWPGSQTVGEVVRELIKSGIDMYTLGRKVFMVPDTYATSRAPYRLTGDDFTDDISVIMRGLDTATEGFAIADQSMDPGGQVPPGGNPNNPPPTFAKYPSEANDDQATIPWFGRITQFTDAGQQVEPSALADVARSLREYGWPTPMTVQVPDGAALSPRAPVTIGQLVPGRPFRVSLDDYVFPTSELFRLSEVEVSWTQDTVEQVQISLNTQRENPNEQTGGTSGG</sequence>
<evidence type="ECO:0008006" key="3">
    <source>
        <dbReference type="Google" id="ProtNLM"/>
    </source>
</evidence>
<accession>A0A839E9H5</accession>
<dbReference type="Proteomes" id="UP000569329">
    <property type="component" value="Unassembled WGS sequence"/>
</dbReference>
<comment type="caution">
    <text evidence="1">The sequence shown here is derived from an EMBL/GenBank/DDBJ whole genome shotgun (WGS) entry which is preliminary data.</text>
</comment>
<reference evidence="1 2" key="1">
    <citation type="submission" date="2020-07" db="EMBL/GenBank/DDBJ databases">
        <title>Sequencing the genomes of 1000 actinobacteria strains.</title>
        <authorList>
            <person name="Klenk H.-P."/>
        </authorList>
    </citation>
    <scope>NUCLEOTIDE SEQUENCE [LARGE SCALE GENOMIC DNA]</scope>
    <source>
        <strain evidence="1 2">DSM 45975</strain>
    </source>
</reference>
<evidence type="ECO:0000313" key="1">
    <source>
        <dbReference type="EMBL" id="MBA8827911.1"/>
    </source>
</evidence>
<evidence type="ECO:0000313" key="2">
    <source>
        <dbReference type="Proteomes" id="UP000569329"/>
    </source>
</evidence>
<name>A0A839E9H5_9PSEU</name>
<dbReference type="EMBL" id="JACGWZ010000014">
    <property type="protein sequence ID" value="MBA8827911.1"/>
    <property type="molecule type" value="Genomic_DNA"/>
</dbReference>
<dbReference type="AlphaFoldDB" id="A0A839E9H5"/>
<organism evidence="1 2">
    <name type="scientific">Halosaccharopolyspora lacisalsi</name>
    <dbReference type="NCBI Taxonomy" id="1000566"/>
    <lineage>
        <taxon>Bacteria</taxon>
        <taxon>Bacillati</taxon>
        <taxon>Actinomycetota</taxon>
        <taxon>Actinomycetes</taxon>
        <taxon>Pseudonocardiales</taxon>
        <taxon>Pseudonocardiaceae</taxon>
        <taxon>Halosaccharopolyspora</taxon>
    </lineage>
</organism>
<dbReference type="RefSeq" id="WP_182547061.1">
    <property type="nucleotide sequence ID" value="NZ_JACGWZ010000014.1"/>
</dbReference>
<keyword evidence="2" id="KW-1185">Reference proteome</keyword>
<proteinExistence type="predicted"/>